<evidence type="ECO:0000313" key="2">
    <source>
        <dbReference type="Proteomes" id="UP000297649"/>
    </source>
</evidence>
<organism evidence="1 2">
    <name type="scientific">Leptospira bandrabouensis</name>
    <dbReference type="NCBI Taxonomy" id="2484903"/>
    <lineage>
        <taxon>Bacteria</taxon>
        <taxon>Pseudomonadati</taxon>
        <taxon>Spirochaetota</taxon>
        <taxon>Spirochaetia</taxon>
        <taxon>Leptospirales</taxon>
        <taxon>Leptospiraceae</taxon>
        <taxon>Leptospira</taxon>
    </lineage>
</organism>
<dbReference type="AlphaFoldDB" id="A0A6H3NU06"/>
<dbReference type="RefSeq" id="WP_135781467.1">
    <property type="nucleotide sequence ID" value="NZ_RQHU01000015.1"/>
</dbReference>
<name>A0A6H3NU06_9LEPT</name>
<protein>
    <submittedName>
        <fullName evidence="1">Uncharacterized protein</fullName>
    </submittedName>
</protein>
<keyword evidence="2" id="KW-1185">Reference proteome</keyword>
<dbReference type="EMBL" id="RQHU01000015">
    <property type="protein sequence ID" value="TGN13341.1"/>
    <property type="molecule type" value="Genomic_DNA"/>
</dbReference>
<evidence type="ECO:0000313" key="1">
    <source>
        <dbReference type="EMBL" id="TGN13341.1"/>
    </source>
</evidence>
<sequence length="134" mass="15189">MNIIKIAIFSYIILQCISCGFNQGIDSKDFYTEDETERKIGIAVYIKSLQMFGNAGALLPYQFQEDPNCRRQSYFKKDQVTKCMNIILASSIQATDISDYFGKIGVIINKVCNLERQIFLDNSAKGEINFCGVK</sequence>
<reference evidence="1" key="1">
    <citation type="journal article" date="2019" name="PLoS Negl. Trop. Dis.">
        <title>Revisiting the worldwide diversity of Leptospira species in the environment.</title>
        <authorList>
            <person name="Vincent A.T."/>
            <person name="Schiettekatte O."/>
            <person name="Bourhy P."/>
            <person name="Veyrier F.J."/>
            <person name="Picardeau M."/>
        </authorList>
    </citation>
    <scope>NUCLEOTIDE SEQUENCE [LARGE SCALE GENOMIC DNA]</scope>
    <source>
        <strain evidence="1">201601109</strain>
    </source>
</reference>
<comment type="caution">
    <text evidence="1">The sequence shown here is derived from an EMBL/GenBank/DDBJ whole genome shotgun (WGS) entry which is preliminary data.</text>
</comment>
<accession>A0A6H3NU06</accession>
<gene>
    <name evidence="1" type="ORF">EHR08_11720</name>
</gene>
<proteinExistence type="predicted"/>
<dbReference type="Proteomes" id="UP000297649">
    <property type="component" value="Unassembled WGS sequence"/>
</dbReference>